<evidence type="ECO:0000259" key="6">
    <source>
        <dbReference type="PROSITE" id="PS50262"/>
    </source>
</evidence>
<feature type="transmembrane region" description="Helical" evidence="5">
    <location>
        <begin position="82"/>
        <end position="109"/>
    </location>
</feature>
<comment type="caution">
    <text evidence="7">The sequence shown here is derived from an EMBL/GenBank/DDBJ whole genome shotgun (WGS) entry which is preliminary data.</text>
</comment>
<evidence type="ECO:0000256" key="5">
    <source>
        <dbReference type="SAM" id="Phobius"/>
    </source>
</evidence>
<dbReference type="InterPro" id="IPR047130">
    <property type="entry name" value="7TM_GPCR_Srsx_nematod"/>
</dbReference>
<dbReference type="AlphaFoldDB" id="A0AA36H3B3"/>
<feature type="transmembrane region" description="Helical" evidence="5">
    <location>
        <begin position="121"/>
        <end position="146"/>
    </location>
</feature>
<dbReference type="SUPFAM" id="SSF81321">
    <property type="entry name" value="Family A G protein-coupled receptor-like"/>
    <property type="match status" value="1"/>
</dbReference>
<feature type="transmembrane region" description="Helical" evidence="5">
    <location>
        <begin position="245"/>
        <end position="264"/>
    </location>
</feature>
<dbReference type="InterPro" id="IPR019424">
    <property type="entry name" value="7TM_GPCR_Srsx"/>
</dbReference>
<dbReference type="Pfam" id="PF10320">
    <property type="entry name" value="7TM_GPCR_Srsx"/>
    <property type="match status" value="1"/>
</dbReference>
<feature type="transmembrane region" description="Helical" evidence="5">
    <location>
        <begin position="166"/>
        <end position="188"/>
    </location>
</feature>
<dbReference type="SMART" id="SM01381">
    <property type="entry name" value="7TM_GPCR_Srsx"/>
    <property type="match status" value="1"/>
</dbReference>
<dbReference type="PROSITE" id="PS50262">
    <property type="entry name" value="G_PROTEIN_RECEP_F1_2"/>
    <property type="match status" value="1"/>
</dbReference>
<name>A0AA36H3B3_CYLNA</name>
<feature type="transmembrane region" description="Helical" evidence="5">
    <location>
        <begin position="42"/>
        <end position="62"/>
    </location>
</feature>
<evidence type="ECO:0000256" key="3">
    <source>
        <dbReference type="ARBA" id="ARBA00022989"/>
    </source>
</evidence>
<dbReference type="GO" id="GO:0016020">
    <property type="term" value="C:membrane"/>
    <property type="evidence" value="ECO:0007669"/>
    <property type="project" value="UniProtKB-SubCell"/>
</dbReference>
<evidence type="ECO:0000313" key="7">
    <source>
        <dbReference type="EMBL" id="CAJ0602952.1"/>
    </source>
</evidence>
<proteinExistence type="predicted"/>
<dbReference type="PANTHER" id="PTHR23360">
    <property type="entry name" value="G-PROTEIN COUPLED RECEPTORS FAMILY 1 PROFILE DOMAIN-CONTAINING PROTEIN-RELATED"/>
    <property type="match status" value="1"/>
</dbReference>
<evidence type="ECO:0000256" key="2">
    <source>
        <dbReference type="ARBA" id="ARBA00022692"/>
    </source>
</evidence>
<gene>
    <name evidence="7" type="ORF">CYNAS_LOCUS14935</name>
</gene>
<feature type="domain" description="G-protein coupled receptors family 1 profile" evidence="6">
    <location>
        <begin position="24"/>
        <end position="218"/>
    </location>
</feature>
<protein>
    <recommendedName>
        <fullName evidence="6">G-protein coupled receptors family 1 profile domain-containing protein</fullName>
    </recommendedName>
</protein>
<evidence type="ECO:0000256" key="4">
    <source>
        <dbReference type="ARBA" id="ARBA00023136"/>
    </source>
</evidence>
<accession>A0AA36H3B3</accession>
<dbReference type="PANTHER" id="PTHR23360:SF37">
    <property type="entry name" value="G-PROTEIN COUPLED RECEPTORS FAMILY 1 PROFILE DOMAIN-CONTAINING PROTEIN"/>
    <property type="match status" value="1"/>
</dbReference>
<evidence type="ECO:0000256" key="1">
    <source>
        <dbReference type="ARBA" id="ARBA00004370"/>
    </source>
</evidence>
<feature type="transmembrane region" description="Helical" evidence="5">
    <location>
        <begin position="209"/>
        <end position="233"/>
    </location>
</feature>
<dbReference type="CDD" id="cd00637">
    <property type="entry name" value="7tm_classA_rhodopsin-like"/>
    <property type="match status" value="1"/>
</dbReference>
<dbReference type="GO" id="GO:0004930">
    <property type="term" value="F:G protein-coupled receptor activity"/>
    <property type="evidence" value="ECO:0007669"/>
    <property type="project" value="InterPro"/>
</dbReference>
<sequence>MDFATHRAIIFTGIVILSAIGLYGNISLIAIHVRKPHLRTKYGLLFTLLTFSQSICIVFEWIGGIYIVSTPNATAYGCFQLISIYVFMHCLQTGLMAAIAADLFICITFPMLHRTARNGVYVLILSLPSILYGLLSMTFGYVFPSYTKIDMCSPPASLHEVVKNPWYGVAGAAGVITVASYGAAFFVLRCQVERGNQEQELAKRSMRTLTVILIIFVFARYTTTLAANVLLWMQAPKGIFSYFQYYSTFPAMICYSQNFYVTYWRSADYRRQLRNQQAKVHNALFGQCCPVETEKSLFVTSRATTHVTVTTV</sequence>
<reference evidence="7" key="1">
    <citation type="submission" date="2023-07" db="EMBL/GenBank/DDBJ databases">
        <authorList>
            <consortium name="CYATHOMIX"/>
        </authorList>
    </citation>
    <scope>NUCLEOTIDE SEQUENCE</scope>
    <source>
        <strain evidence="7">N/A</strain>
    </source>
</reference>
<keyword evidence="4 5" id="KW-0472">Membrane</keyword>
<keyword evidence="3 5" id="KW-1133">Transmembrane helix</keyword>
<comment type="subcellular location">
    <subcellularLocation>
        <location evidence="1">Membrane</location>
    </subcellularLocation>
</comment>
<keyword evidence="2 5" id="KW-0812">Transmembrane</keyword>
<dbReference type="InterPro" id="IPR000276">
    <property type="entry name" value="GPCR_Rhodpsn"/>
</dbReference>
<evidence type="ECO:0000313" key="8">
    <source>
        <dbReference type="Proteomes" id="UP001176961"/>
    </source>
</evidence>
<feature type="transmembrane region" description="Helical" evidence="5">
    <location>
        <begin position="6"/>
        <end position="30"/>
    </location>
</feature>
<dbReference type="InterPro" id="IPR017452">
    <property type="entry name" value="GPCR_Rhodpsn_7TM"/>
</dbReference>
<dbReference type="Proteomes" id="UP001176961">
    <property type="component" value="Unassembled WGS sequence"/>
</dbReference>
<dbReference type="Gene3D" id="1.20.1070.10">
    <property type="entry name" value="Rhodopsin 7-helix transmembrane proteins"/>
    <property type="match status" value="1"/>
</dbReference>
<keyword evidence="8" id="KW-1185">Reference proteome</keyword>
<dbReference type="EMBL" id="CATQJL010000305">
    <property type="protein sequence ID" value="CAJ0602952.1"/>
    <property type="molecule type" value="Genomic_DNA"/>
</dbReference>
<organism evidence="7 8">
    <name type="scientific">Cylicocyclus nassatus</name>
    <name type="common">Nematode worm</name>
    <dbReference type="NCBI Taxonomy" id="53992"/>
    <lineage>
        <taxon>Eukaryota</taxon>
        <taxon>Metazoa</taxon>
        <taxon>Ecdysozoa</taxon>
        <taxon>Nematoda</taxon>
        <taxon>Chromadorea</taxon>
        <taxon>Rhabditida</taxon>
        <taxon>Rhabditina</taxon>
        <taxon>Rhabditomorpha</taxon>
        <taxon>Strongyloidea</taxon>
        <taxon>Strongylidae</taxon>
        <taxon>Cylicocyclus</taxon>
    </lineage>
</organism>